<dbReference type="AlphaFoldDB" id="A0AAE1YX55"/>
<name>A0AAE1YX55_9LAMI</name>
<accession>A0AAE1YX55</accession>
<comment type="caution">
    <text evidence="2">The sequence shown here is derived from an EMBL/GenBank/DDBJ whole genome shotgun (WGS) entry which is preliminary data.</text>
</comment>
<dbReference type="Proteomes" id="UP001293254">
    <property type="component" value="Unassembled WGS sequence"/>
</dbReference>
<proteinExistence type="predicted"/>
<reference evidence="2" key="2">
    <citation type="journal article" date="2024" name="Plant">
        <title>Genomic evolution and insights into agronomic trait innovations of Sesamum species.</title>
        <authorList>
            <person name="Miao H."/>
            <person name="Wang L."/>
            <person name="Qu L."/>
            <person name="Liu H."/>
            <person name="Sun Y."/>
            <person name="Le M."/>
            <person name="Wang Q."/>
            <person name="Wei S."/>
            <person name="Zheng Y."/>
            <person name="Lin W."/>
            <person name="Duan Y."/>
            <person name="Cao H."/>
            <person name="Xiong S."/>
            <person name="Wang X."/>
            <person name="Wei L."/>
            <person name="Li C."/>
            <person name="Ma Q."/>
            <person name="Ju M."/>
            <person name="Zhao R."/>
            <person name="Li G."/>
            <person name="Mu C."/>
            <person name="Tian Q."/>
            <person name="Mei H."/>
            <person name="Zhang T."/>
            <person name="Gao T."/>
            <person name="Zhang H."/>
        </authorList>
    </citation>
    <scope>NUCLEOTIDE SEQUENCE</scope>
    <source>
        <strain evidence="2">3651</strain>
    </source>
</reference>
<dbReference type="EMBL" id="JACGWO010000001">
    <property type="protein sequence ID" value="KAK4437398.1"/>
    <property type="molecule type" value="Genomic_DNA"/>
</dbReference>
<gene>
    <name evidence="2" type="ORF">Salat_0073700</name>
</gene>
<protein>
    <submittedName>
        <fullName evidence="2">Uncharacterized protein</fullName>
    </submittedName>
</protein>
<reference evidence="2" key="1">
    <citation type="submission" date="2020-06" db="EMBL/GenBank/DDBJ databases">
        <authorList>
            <person name="Li T."/>
            <person name="Hu X."/>
            <person name="Zhang T."/>
            <person name="Song X."/>
            <person name="Zhang H."/>
            <person name="Dai N."/>
            <person name="Sheng W."/>
            <person name="Hou X."/>
            <person name="Wei L."/>
        </authorList>
    </citation>
    <scope>NUCLEOTIDE SEQUENCE</scope>
    <source>
        <strain evidence="2">3651</strain>
        <tissue evidence="2">Leaf</tissue>
    </source>
</reference>
<evidence type="ECO:0000256" key="1">
    <source>
        <dbReference type="SAM" id="MobiDB-lite"/>
    </source>
</evidence>
<evidence type="ECO:0000313" key="3">
    <source>
        <dbReference type="Proteomes" id="UP001293254"/>
    </source>
</evidence>
<organism evidence="2 3">
    <name type="scientific">Sesamum alatum</name>
    <dbReference type="NCBI Taxonomy" id="300844"/>
    <lineage>
        <taxon>Eukaryota</taxon>
        <taxon>Viridiplantae</taxon>
        <taxon>Streptophyta</taxon>
        <taxon>Embryophyta</taxon>
        <taxon>Tracheophyta</taxon>
        <taxon>Spermatophyta</taxon>
        <taxon>Magnoliopsida</taxon>
        <taxon>eudicotyledons</taxon>
        <taxon>Gunneridae</taxon>
        <taxon>Pentapetalae</taxon>
        <taxon>asterids</taxon>
        <taxon>lamiids</taxon>
        <taxon>Lamiales</taxon>
        <taxon>Pedaliaceae</taxon>
        <taxon>Sesamum</taxon>
    </lineage>
</organism>
<feature type="non-terminal residue" evidence="2">
    <location>
        <position position="1"/>
    </location>
</feature>
<sequence length="110" mass="11734">YTADPSLKRSHNKGKNATLANEHDVLDKMPKRAAENPNYLSMDHNAQLDNASCSAVKISANAHVDTANFDYGLNLCGAKISLNSNAATVNFDSGLNLSGENECCCEGEAM</sequence>
<keyword evidence="3" id="KW-1185">Reference proteome</keyword>
<evidence type="ECO:0000313" key="2">
    <source>
        <dbReference type="EMBL" id="KAK4437398.1"/>
    </source>
</evidence>
<feature type="region of interest" description="Disordered" evidence="1">
    <location>
        <begin position="1"/>
        <end position="26"/>
    </location>
</feature>